<gene>
    <name evidence="1" type="ORF">JYE49_03215</name>
</gene>
<dbReference type="Proteomes" id="UP000682782">
    <property type="component" value="Chromosome"/>
</dbReference>
<organism evidence="1 2">
    <name type="scientific">Aristaeella hokkaidonensis</name>
    <dbReference type="NCBI Taxonomy" id="3046382"/>
    <lineage>
        <taxon>Bacteria</taxon>
        <taxon>Bacillati</taxon>
        <taxon>Bacillota</taxon>
        <taxon>Clostridia</taxon>
        <taxon>Eubacteriales</taxon>
        <taxon>Aristaeellaceae</taxon>
        <taxon>Aristaeella</taxon>
    </lineage>
</organism>
<protein>
    <submittedName>
        <fullName evidence="1">Uncharacterized protein</fullName>
    </submittedName>
</protein>
<evidence type="ECO:0000313" key="1">
    <source>
        <dbReference type="EMBL" id="QUC68586.1"/>
    </source>
</evidence>
<proteinExistence type="predicted"/>
<dbReference type="EMBL" id="CP068393">
    <property type="protein sequence ID" value="QUC68586.1"/>
    <property type="molecule type" value="Genomic_DNA"/>
</dbReference>
<reference evidence="1" key="1">
    <citation type="submission" date="2021-01" db="EMBL/GenBank/DDBJ databases">
        <title>Complete genome sequence of Clostridiales bacterium R-7.</title>
        <authorList>
            <person name="Mahoney-Kurpe S.C."/>
            <person name="Palevich N."/>
            <person name="Koike S."/>
            <person name="Moon C.D."/>
            <person name="Attwood G.T."/>
        </authorList>
    </citation>
    <scope>NUCLEOTIDE SEQUENCE</scope>
    <source>
        <strain evidence="1">R-7</strain>
    </source>
</reference>
<keyword evidence="2" id="KW-1185">Reference proteome</keyword>
<name>A0AC61MZH2_9FIRM</name>
<accession>A0AC61MZH2</accession>
<sequence length="133" mass="15134">MKELLYQAVNWIATVHDKISQMNNQFEGTLSDKQMHFLVIGILGILLIFIIHPLFRHLSKTNHVMVISWIYVFTLILVITFSIEIGQRLTGTGDMEFADIVSGIGGFIFMFAIFALIRAAVIGIIRLIRKRQA</sequence>
<evidence type="ECO:0000313" key="2">
    <source>
        <dbReference type="Proteomes" id="UP000682782"/>
    </source>
</evidence>